<dbReference type="OrthoDB" id="2455973at2"/>
<accession>A0A2U3AI68</accession>
<keyword evidence="1" id="KW-0812">Transmembrane</keyword>
<evidence type="ECO:0008006" key="4">
    <source>
        <dbReference type="Google" id="ProtNLM"/>
    </source>
</evidence>
<comment type="caution">
    <text evidence="2">The sequence shown here is derived from an EMBL/GenBank/DDBJ whole genome shotgun (WGS) entry which is preliminary data.</text>
</comment>
<keyword evidence="1" id="KW-1133">Transmembrane helix</keyword>
<evidence type="ECO:0000313" key="3">
    <source>
        <dbReference type="Proteomes" id="UP000245938"/>
    </source>
</evidence>
<keyword evidence="1" id="KW-0472">Membrane</keyword>
<gene>
    <name evidence="2" type="ORF">DEX24_14645</name>
</gene>
<sequence length="80" mass="9187">MSNGTTSINIGDIVATIVMLGFIVAVIIFIVSIYKTYKKNVRHVEERLHVEKQQTFNLQKQVDELNDRIGKIEKLLKEVD</sequence>
<dbReference type="RefSeq" id="WP_109307163.1">
    <property type="nucleotide sequence ID" value="NZ_BJUF01000021.1"/>
</dbReference>
<organism evidence="2 3">
    <name type="scientific">Kurthia sibirica</name>
    <dbReference type="NCBI Taxonomy" id="202750"/>
    <lineage>
        <taxon>Bacteria</taxon>
        <taxon>Bacillati</taxon>
        <taxon>Bacillota</taxon>
        <taxon>Bacilli</taxon>
        <taxon>Bacillales</taxon>
        <taxon>Caryophanaceae</taxon>
        <taxon>Kurthia</taxon>
    </lineage>
</organism>
<dbReference type="EMBL" id="QFVR01000025">
    <property type="protein sequence ID" value="PWI24252.1"/>
    <property type="molecule type" value="Genomic_DNA"/>
</dbReference>
<keyword evidence="3" id="KW-1185">Reference proteome</keyword>
<evidence type="ECO:0000256" key="1">
    <source>
        <dbReference type="SAM" id="Phobius"/>
    </source>
</evidence>
<protein>
    <recommendedName>
        <fullName evidence="4">Holin</fullName>
    </recommendedName>
</protein>
<evidence type="ECO:0000313" key="2">
    <source>
        <dbReference type="EMBL" id="PWI24252.1"/>
    </source>
</evidence>
<reference evidence="2 3" key="1">
    <citation type="submission" date="2018-05" db="EMBL/GenBank/DDBJ databases">
        <title>Kurthia sibirica genome sequence.</title>
        <authorList>
            <person name="Maclea K.S."/>
            <person name="Goen A.E."/>
        </authorList>
    </citation>
    <scope>NUCLEOTIDE SEQUENCE [LARGE SCALE GENOMIC DNA]</scope>
    <source>
        <strain evidence="2 3">ATCC 49154</strain>
    </source>
</reference>
<proteinExistence type="predicted"/>
<dbReference type="Proteomes" id="UP000245938">
    <property type="component" value="Unassembled WGS sequence"/>
</dbReference>
<dbReference type="AlphaFoldDB" id="A0A2U3AI68"/>
<feature type="transmembrane region" description="Helical" evidence="1">
    <location>
        <begin position="13"/>
        <end position="34"/>
    </location>
</feature>
<name>A0A2U3AI68_9BACL</name>